<evidence type="ECO:0000256" key="1">
    <source>
        <dbReference type="SAM" id="Phobius"/>
    </source>
</evidence>
<keyword evidence="1" id="KW-0812">Transmembrane</keyword>
<name>A0A4Y1WVK1_9BACT</name>
<feature type="transmembrane region" description="Helical" evidence="1">
    <location>
        <begin position="91"/>
        <end position="114"/>
    </location>
</feature>
<reference evidence="3" key="1">
    <citation type="submission" date="2019-06" db="EMBL/GenBank/DDBJ databases">
        <title>Alistipes onderdonkii subsp. vulgaris subsp. nov., Alistipes dispar sp. nov. and Alistipes communis sp. nov., isolated from human faeces, and creation of Alistipes onderdonkii subsp. onderdonkii subsp. nov.</title>
        <authorList>
            <person name="Sakamoto M."/>
            <person name="Ikeyama N."/>
            <person name="Ogata Y."/>
            <person name="Suda W."/>
            <person name="Iino T."/>
            <person name="Hattori M."/>
            <person name="Ohkuma M."/>
        </authorList>
    </citation>
    <scope>NUCLEOTIDE SEQUENCE [LARGE SCALE GENOMIC DNA]</scope>
    <source>
        <strain evidence="3">5CBH24</strain>
    </source>
</reference>
<dbReference type="EMBL" id="AP019735">
    <property type="protein sequence ID" value="BBL04947.1"/>
    <property type="molecule type" value="Genomic_DNA"/>
</dbReference>
<dbReference type="KEGG" id="acou:A5CBH24_22600"/>
<proteinExistence type="predicted"/>
<gene>
    <name evidence="2" type="ORF">A5CBH24_22600</name>
</gene>
<feature type="transmembrane region" description="Helical" evidence="1">
    <location>
        <begin position="150"/>
        <end position="168"/>
    </location>
</feature>
<feature type="transmembrane region" description="Helical" evidence="1">
    <location>
        <begin position="188"/>
        <end position="209"/>
    </location>
</feature>
<dbReference type="AlphaFoldDB" id="A0A4Y1WVK1"/>
<dbReference type="GeneID" id="78342975"/>
<feature type="transmembrane region" description="Helical" evidence="1">
    <location>
        <begin position="221"/>
        <end position="237"/>
    </location>
</feature>
<protein>
    <submittedName>
        <fullName evidence="2">Transporter</fullName>
    </submittedName>
</protein>
<accession>A0A4Y1WVK1</accession>
<sequence length="305" mass="32827">MTFPHPHSLRTVSMPLGMVVGAMFCRPIAALETASGGMITPSLIFLMLFFTFCRVDVRSMRLQPLHLWLLTAQIVFSVAVYGILLPFSPTVAQGGMICVLTPIAMAAVVIGGMLGADIVSMTTFSLLCNMTIAVVAPFILSVVGSGDCSLAVILARVAPLLILPFAAAQGCRALIPKVSGWVAAHSQISFYLWLVSLTVIIGRTTTFILDHPEADGAVETALAATALVICLVQFRFGRWLGRRYGDAVAGGQSLGQKNTVLAVWMAQSFLDPISSVAPTAYIVWQNFVNSYQIYKKDREAVKNQI</sequence>
<feature type="transmembrane region" description="Helical" evidence="1">
    <location>
        <begin position="35"/>
        <end position="53"/>
    </location>
</feature>
<feature type="transmembrane region" description="Helical" evidence="1">
    <location>
        <begin position="126"/>
        <end position="144"/>
    </location>
</feature>
<evidence type="ECO:0000313" key="3">
    <source>
        <dbReference type="Proteomes" id="UP000318946"/>
    </source>
</evidence>
<dbReference type="Proteomes" id="UP000318946">
    <property type="component" value="Chromosome"/>
</dbReference>
<dbReference type="Gene3D" id="1.20.1530.20">
    <property type="match status" value="1"/>
</dbReference>
<keyword evidence="3" id="KW-1185">Reference proteome</keyword>
<feature type="transmembrane region" description="Helical" evidence="1">
    <location>
        <begin position="65"/>
        <end position="85"/>
    </location>
</feature>
<organism evidence="2 3">
    <name type="scientific">Alistipes communis</name>
    <dbReference type="NCBI Taxonomy" id="2585118"/>
    <lineage>
        <taxon>Bacteria</taxon>
        <taxon>Pseudomonadati</taxon>
        <taxon>Bacteroidota</taxon>
        <taxon>Bacteroidia</taxon>
        <taxon>Bacteroidales</taxon>
        <taxon>Rikenellaceae</taxon>
        <taxon>Alistipes</taxon>
    </lineage>
</organism>
<dbReference type="OrthoDB" id="9809647at2"/>
<keyword evidence="1" id="KW-1133">Transmembrane helix</keyword>
<dbReference type="InterPro" id="IPR038770">
    <property type="entry name" value="Na+/solute_symporter_sf"/>
</dbReference>
<dbReference type="RefSeq" id="WP_141413249.1">
    <property type="nucleotide sequence ID" value="NZ_AP019735.1"/>
</dbReference>
<keyword evidence="1" id="KW-0472">Membrane</keyword>
<evidence type="ECO:0000313" key="2">
    <source>
        <dbReference type="EMBL" id="BBL04947.1"/>
    </source>
</evidence>